<dbReference type="NCBIfam" id="TIGR03725">
    <property type="entry name" value="T6A_YeaZ"/>
    <property type="match status" value="1"/>
</dbReference>
<evidence type="ECO:0000256" key="2">
    <source>
        <dbReference type="ARBA" id="ARBA00019012"/>
    </source>
</evidence>
<dbReference type="AlphaFoldDB" id="A5EVG9"/>
<dbReference type="PANTHER" id="PTHR11735:SF11">
    <property type="entry name" value="TRNA THREONYLCARBAMOYLADENOSINE BIOSYNTHESIS PROTEIN TSAB"/>
    <property type="match status" value="1"/>
</dbReference>
<dbReference type="CDD" id="cd24032">
    <property type="entry name" value="ASKHA_NBD_TsaB"/>
    <property type="match status" value="1"/>
</dbReference>
<evidence type="ECO:0000313" key="5">
    <source>
        <dbReference type="EMBL" id="ABQ14038.1"/>
    </source>
</evidence>
<dbReference type="KEGG" id="dno:DNO_0573"/>
<dbReference type="InterPro" id="IPR043129">
    <property type="entry name" value="ATPase_NBD"/>
</dbReference>
<reference evidence="5 6" key="1">
    <citation type="journal article" date="2007" name="Nat. Biotechnol.">
        <title>Genome sequence and identification of candidate vaccine antigens from the animal pathogen Dichelobacter nodosus.</title>
        <authorList>
            <person name="Myers G.S."/>
            <person name="Parker D."/>
            <person name="Al-Hasani K."/>
            <person name="Kennan R.M."/>
            <person name="Seemann T."/>
            <person name="Ren Q."/>
            <person name="Badger J.H."/>
            <person name="Selengut J.D."/>
            <person name="Deboy R.T."/>
            <person name="Tettelin H."/>
            <person name="Boyce J.D."/>
            <person name="McCarl V.P."/>
            <person name="Han X."/>
            <person name="Nelson W.C."/>
            <person name="Madupu R."/>
            <person name="Mohamoud Y."/>
            <person name="Holley T."/>
            <person name="Fedorova N."/>
            <person name="Khouri H."/>
            <person name="Bottomley S.P."/>
            <person name="Whittington R.J."/>
            <person name="Adler B."/>
            <person name="Songer J.G."/>
            <person name="Rood J.I."/>
            <person name="Paulsen I.T."/>
        </authorList>
    </citation>
    <scope>NUCLEOTIDE SEQUENCE [LARGE SCALE GENOMIC DNA]</scope>
    <source>
        <strain evidence="5 6">VCS1703A</strain>
    </source>
</reference>
<dbReference type="Gene3D" id="3.30.420.40">
    <property type="match status" value="2"/>
</dbReference>
<evidence type="ECO:0000313" key="6">
    <source>
        <dbReference type="Proteomes" id="UP000000248"/>
    </source>
</evidence>
<name>A5EVG9_DICNV</name>
<dbReference type="HOGENOM" id="CLU_064886_2_0_6"/>
<dbReference type="Proteomes" id="UP000000248">
    <property type="component" value="Chromosome"/>
</dbReference>
<proteinExistence type="inferred from homology"/>
<keyword evidence="5" id="KW-0645">Protease</keyword>
<dbReference type="GO" id="GO:0006508">
    <property type="term" value="P:proteolysis"/>
    <property type="evidence" value="ECO:0007669"/>
    <property type="project" value="UniProtKB-KW"/>
</dbReference>
<dbReference type="RefSeq" id="WP_012030907.1">
    <property type="nucleotide sequence ID" value="NC_009446.1"/>
</dbReference>
<dbReference type="eggNOG" id="COG1214">
    <property type="taxonomic scope" value="Bacteria"/>
</dbReference>
<evidence type="ECO:0000256" key="1">
    <source>
        <dbReference type="ARBA" id="ARBA00010493"/>
    </source>
</evidence>
<feature type="domain" description="Gcp-like" evidence="4">
    <location>
        <begin position="39"/>
        <end position="152"/>
    </location>
</feature>
<dbReference type="SUPFAM" id="SSF53067">
    <property type="entry name" value="Actin-like ATPase domain"/>
    <property type="match status" value="2"/>
</dbReference>
<sequence>MNIPDLSKPLLAIDTATPSCSVAVRVNQRIIARADHSVAKHTRVILPMIKDCLDEAQLAMTDIAGIILSAGPGAFTGLRVGASVASGLAYASNIPIGKLSSLALVAATSGETGIVLPLLDARIEHCYAGLYHCFDNQIEVLAPDTLCAPDELPEDWQTRAQCAVGSGLIYRDKMHFATAKLLPDTVPLAEKAFSCLSAVCWQSAQTPIELYYLRNEITS</sequence>
<dbReference type="InterPro" id="IPR000905">
    <property type="entry name" value="Gcp-like_dom"/>
</dbReference>
<dbReference type="Pfam" id="PF00814">
    <property type="entry name" value="TsaD"/>
    <property type="match status" value="1"/>
</dbReference>
<dbReference type="GO" id="GO:0005829">
    <property type="term" value="C:cytosol"/>
    <property type="evidence" value="ECO:0007669"/>
    <property type="project" value="TreeGrafter"/>
</dbReference>
<dbReference type="GO" id="GO:0002949">
    <property type="term" value="P:tRNA threonylcarbamoyladenosine modification"/>
    <property type="evidence" value="ECO:0007669"/>
    <property type="project" value="InterPro"/>
</dbReference>
<organism evidence="5 6">
    <name type="scientific">Dichelobacter nodosus (strain VCS1703A)</name>
    <dbReference type="NCBI Taxonomy" id="246195"/>
    <lineage>
        <taxon>Bacteria</taxon>
        <taxon>Pseudomonadati</taxon>
        <taxon>Pseudomonadota</taxon>
        <taxon>Gammaproteobacteria</taxon>
        <taxon>Cardiobacteriales</taxon>
        <taxon>Cardiobacteriaceae</taxon>
        <taxon>Dichelobacter</taxon>
    </lineage>
</organism>
<evidence type="ECO:0000256" key="3">
    <source>
        <dbReference type="ARBA" id="ARBA00032446"/>
    </source>
</evidence>
<keyword evidence="6" id="KW-1185">Reference proteome</keyword>
<dbReference type="OrthoDB" id="9809995at2"/>
<accession>A5EVG9</accession>
<evidence type="ECO:0000259" key="4">
    <source>
        <dbReference type="Pfam" id="PF00814"/>
    </source>
</evidence>
<protein>
    <recommendedName>
        <fullName evidence="2">tRNA threonylcarbamoyladenosine biosynthesis protein TsaB</fullName>
    </recommendedName>
    <alternativeName>
        <fullName evidence="3">t(6)A37 threonylcarbamoyladenosine biosynthesis protein TsaB</fullName>
    </alternativeName>
</protein>
<dbReference type="STRING" id="246195.DNO_0573"/>
<dbReference type="GO" id="GO:0008233">
    <property type="term" value="F:peptidase activity"/>
    <property type="evidence" value="ECO:0007669"/>
    <property type="project" value="UniProtKB-KW"/>
</dbReference>
<keyword evidence="5" id="KW-0378">Hydrolase</keyword>
<comment type="similarity">
    <text evidence="1">Belongs to the KAE1 / TsaD family. TsaB subfamily.</text>
</comment>
<dbReference type="PANTHER" id="PTHR11735">
    <property type="entry name" value="TRNA N6-ADENOSINE THREONYLCARBAMOYLTRANSFERASE"/>
    <property type="match status" value="1"/>
</dbReference>
<dbReference type="InterPro" id="IPR022496">
    <property type="entry name" value="T6A_TsaB"/>
</dbReference>
<gene>
    <name evidence="5" type="ordered locus">DNO_0573</name>
</gene>
<dbReference type="EMBL" id="CP000513">
    <property type="protein sequence ID" value="ABQ14038.1"/>
    <property type="molecule type" value="Genomic_DNA"/>
</dbReference>